<keyword evidence="3" id="KW-0547">Nucleotide-binding</keyword>
<evidence type="ECO:0000313" key="7">
    <source>
        <dbReference type="Proteomes" id="UP000030625"/>
    </source>
</evidence>
<protein>
    <submittedName>
        <fullName evidence="6">Macrolide ABC transporter ATP-binding protein</fullName>
    </submittedName>
</protein>
<evidence type="ECO:0000256" key="4">
    <source>
        <dbReference type="ARBA" id="ARBA00022840"/>
    </source>
</evidence>
<dbReference type="GO" id="GO:0016887">
    <property type="term" value="F:ATP hydrolysis activity"/>
    <property type="evidence" value="ECO:0007669"/>
    <property type="project" value="InterPro"/>
</dbReference>
<dbReference type="PROSITE" id="PS50893">
    <property type="entry name" value="ABC_TRANSPORTER_2"/>
    <property type="match status" value="1"/>
</dbReference>
<dbReference type="FunFam" id="3.40.50.300:FF:000032">
    <property type="entry name" value="Export ABC transporter ATP-binding protein"/>
    <property type="match status" value="1"/>
</dbReference>
<dbReference type="InterPro" id="IPR027417">
    <property type="entry name" value="P-loop_NTPase"/>
</dbReference>
<dbReference type="KEGG" id="bka:AH68_05510"/>
<dbReference type="GO" id="GO:0098796">
    <property type="term" value="C:membrane protein complex"/>
    <property type="evidence" value="ECO:0007669"/>
    <property type="project" value="UniProtKB-ARBA"/>
</dbReference>
<dbReference type="Pfam" id="PF00005">
    <property type="entry name" value="ABC_tran"/>
    <property type="match status" value="1"/>
</dbReference>
<dbReference type="InterPro" id="IPR017871">
    <property type="entry name" value="ABC_transporter-like_CS"/>
</dbReference>
<dbReference type="RefSeq" id="WP_032744429.1">
    <property type="nucleotide sequence ID" value="NZ_CP007456.1"/>
</dbReference>
<dbReference type="PROSITE" id="PS00211">
    <property type="entry name" value="ABC_TRANSPORTER_1"/>
    <property type="match status" value="1"/>
</dbReference>
<dbReference type="Gene3D" id="3.40.50.300">
    <property type="entry name" value="P-loop containing nucleotide triphosphate hydrolases"/>
    <property type="match status" value="1"/>
</dbReference>
<dbReference type="InterPro" id="IPR003439">
    <property type="entry name" value="ABC_transporter-like_ATP-bd"/>
</dbReference>
<dbReference type="PANTHER" id="PTHR42798">
    <property type="entry name" value="LIPOPROTEIN-RELEASING SYSTEM ATP-BINDING PROTEIN LOLD"/>
    <property type="match status" value="1"/>
</dbReference>
<dbReference type="HOGENOM" id="CLU_000604_1_22_11"/>
<dbReference type="InterPro" id="IPR017911">
    <property type="entry name" value="MacB-like_ATP-bd"/>
</dbReference>
<organism evidence="6 7">
    <name type="scientific">Bifidobacterium catenulatum PV20-2</name>
    <dbReference type="NCBI Taxonomy" id="1447716"/>
    <lineage>
        <taxon>Bacteria</taxon>
        <taxon>Bacillati</taxon>
        <taxon>Actinomycetota</taxon>
        <taxon>Actinomycetes</taxon>
        <taxon>Bifidobacteriales</taxon>
        <taxon>Bifidobacteriaceae</taxon>
        <taxon>Bifidobacterium</taxon>
    </lineage>
</organism>
<evidence type="ECO:0000256" key="3">
    <source>
        <dbReference type="ARBA" id="ARBA00022741"/>
    </source>
</evidence>
<sequence length="233" mass="25616">MSFIDVINLTKQYNSNDVQTMALDHVSFSLDEGDFCVVLGQSGAGKSTLLNMLGGMDSPTSGSITVDGTDISDMRERALTQYRRNSIGFVFQFYNIIPNLTILENVEMVARFGGKNFDPQAVLSDVGLGEKIHAFPQELSGGQLQRVAIARALCKNPQLLLCDEPTGALDSKTGQSVLKLLMRMSRQYRKTVIVVTHNSSIARIADVVVTIKDGKTESVQRNNNPESITQIQW</sequence>
<feature type="domain" description="ABC transporter" evidence="5">
    <location>
        <begin position="4"/>
        <end position="231"/>
    </location>
</feature>
<name>A0A0A7I6X2_9BIFI</name>
<evidence type="ECO:0000313" key="6">
    <source>
        <dbReference type="EMBL" id="AIZ14579.1"/>
    </source>
</evidence>
<dbReference type="SMART" id="SM00382">
    <property type="entry name" value="AAA"/>
    <property type="match status" value="1"/>
</dbReference>
<dbReference type="PANTHER" id="PTHR42798:SF2">
    <property type="entry name" value="ABC TRANSPORTER ATP-BINDING PROTEIN MG467-RELATED"/>
    <property type="match status" value="1"/>
</dbReference>
<evidence type="ECO:0000259" key="5">
    <source>
        <dbReference type="PROSITE" id="PS50893"/>
    </source>
</evidence>
<dbReference type="CDD" id="cd03255">
    <property type="entry name" value="ABC_MJ0796_LolCDE_FtsE"/>
    <property type="match status" value="1"/>
</dbReference>
<keyword evidence="4 6" id="KW-0067">ATP-binding</keyword>
<dbReference type="SUPFAM" id="SSF52540">
    <property type="entry name" value="P-loop containing nucleoside triphosphate hydrolases"/>
    <property type="match status" value="1"/>
</dbReference>
<dbReference type="STRING" id="1447716.AH68_05510"/>
<dbReference type="Proteomes" id="UP000030625">
    <property type="component" value="Chromosome"/>
</dbReference>
<dbReference type="AlphaFoldDB" id="A0A0A7I6X2"/>
<gene>
    <name evidence="6" type="ORF">AH68_05510</name>
</gene>
<comment type="similarity">
    <text evidence="1">Belongs to the ABC transporter superfamily.</text>
</comment>
<keyword evidence="2" id="KW-0813">Transport</keyword>
<evidence type="ECO:0000256" key="1">
    <source>
        <dbReference type="ARBA" id="ARBA00005417"/>
    </source>
</evidence>
<reference evidence="6 7" key="1">
    <citation type="journal article" date="2015" name="Genome Announc.">
        <title>Complete and Assembled Genome Sequence of Bifidobacterium kashiwanohense PV20-2, Isolated from the Feces of an Anemic Kenyan Infant.</title>
        <authorList>
            <person name="Vazquez-Gutierrez P."/>
            <person name="Lacroix C."/>
            <person name="Chassard C."/>
            <person name="Klumpp J."/>
            <person name="Jans C."/>
            <person name="Stevens M.J."/>
        </authorList>
    </citation>
    <scope>NUCLEOTIDE SEQUENCE [LARGE SCALE GENOMIC DNA]</scope>
    <source>
        <strain evidence="6 7">PV20-2</strain>
    </source>
</reference>
<dbReference type="OrthoDB" id="8773773at2"/>
<accession>A0A0A7I6X2</accession>
<dbReference type="InterPro" id="IPR003593">
    <property type="entry name" value="AAA+_ATPase"/>
</dbReference>
<dbReference type="GO" id="GO:0022857">
    <property type="term" value="F:transmembrane transporter activity"/>
    <property type="evidence" value="ECO:0007669"/>
    <property type="project" value="UniProtKB-ARBA"/>
</dbReference>
<evidence type="ECO:0000256" key="2">
    <source>
        <dbReference type="ARBA" id="ARBA00022448"/>
    </source>
</evidence>
<dbReference type="EMBL" id="CP007456">
    <property type="protein sequence ID" value="AIZ14579.1"/>
    <property type="molecule type" value="Genomic_DNA"/>
</dbReference>
<proteinExistence type="inferred from homology"/>
<dbReference type="GO" id="GO:0005524">
    <property type="term" value="F:ATP binding"/>
    <property type="evidence" value="ECO:0007669"/>
    <property type="project" value="UniProtKB-KW"/>
</dbReference>